<reference evidence="8 9" key="1">
    <citation type="journal article" date="2013" name="BMC Genomics">
        <title>The miniature genome of a carnivorous plant Genlisea aurea contains a low number of genes and short non-coding sequences.</title>
        <authorList>
            <person name="Leushkin E.V."/>
            <person name="Sutormin R.A."/>
            <person name="Nabieva E.R."/>
            <person name="Penin A.A."/>
            <person name="Kondrashov A.S."/>
            <person name="Logacheva M.D."/>
        </authorList>
    </citation>
    <scope>NUCLEOTIDE SEQUENCE [LARGE SCALE GENOMIC DNA]</scope>
</reference>
<feature type="domain" description="Helicase C-terminal" evidence="7">
    <location>
        <begin position="196"/>
        <end position="330"/>
    </location>
</feature>
<evidence type="ECO:0000313" key="8">
    <source>
        <dbReference type="EMBL" id="EPS57131.1"/>
    </source>
</evidence>
<comment type="function">
    <text evidence="5">RNA helicase.</text>
</comment>
<comment type="catalytic activity">
    <reaction evidence="5">
        <text>ATP + H2O = ADP + phosphate + H(+)</text>
        <dbReference type="Rhea" id="RHEA:13065"/>
        <dbReference type="ChEBI" id="CHEBI:15377"/>
        <dbReference type="ChEBI" id="CHEBI:15378"/>
        <dbReference type="ChEBI" id="CHEBI:30616"/>
        <dbReference type="ChEBI" id="CHEBI:43474"/>
        <dbReference type="ChEBI" id="CHEBI:456216"/>
        <dbReference type="EC" id="3.6.4.13"/>
    </reaction>
</comment>
<keyword evidence="2 5" id="KW-0378">Hydrolase</keyword>
<dbReference type="PROSITE" id="PS51194">
    <property type="entry name" value="HELICASE_CTER"/>
    <property type="match status" value="1"/>
</dbReference>
<evidence type="ECO:0000256" key="1">
    <source>
        <dbReference type="ARBA" id="ARBA00022741"/>
    </source>
</evidence>
<feature type="non-terminal residue" evidence="8">
    <location>
        <position position="330"/>
    </location>
</feature>
<dbReference type="CDD" id="cd18787">
    <property type="entry name" value="SF2_C_DEAD"/>
    <property type="match status" value="1"/>
</dbReference>
<evidence type="ECO:0000256" key="2">
    <source>
        <dbReference type="ARBA" id="ARBA00022801"/>
    </source>
</evidence>
<dbReference type="GO" id="GO:0016787">
    <property type="term" value="F:hydrolase activity"/>
    <property type="evidence" value="ECO:0007669"/>
    <property type="project" value="UniProtKB-KW"/>
</dbReference>
<proteinExistence type="inferred from homology"/>
<organism evidence="8 9">
    <name type="scientific">Genlisea aurea</name>
    <dbReference type="NCBI Taxonomy" id="192259"/>
    <lineage>
        <taxon>Eukaryota</taxon>
        <taxon>Viridiplantae</taxon>
        <taxon>Streptophyta</taxon>
        <taxon>Embryophyta</taxon>
        <taxon>Tracheophyta</taxon>
        <taxon>Spermatophyta</taxon>
        <taxon>Magnoliopsida</taxon>
        <taxon>eudicotyledons</taxon>
        <taxon>Gunneridae</taxon>
        <taxon>Pentapetalae</taxon>
        <taxon>asterids</taxon>
        <taxon>lamiids</taxon>
        <taxon>Lamiales</taxon>
        <taxon>Lentibulariaceae</taxon>
        <taxon>Genlisea</taxon>
    </lineage>
</organism>
<gene>
    <name evidence="8" type="ORF">M569_17691</name>
</gene>
<dbReference type="GO" id="GO:0003723">
    <property type="term" value="F:RNA binding"/>
    <property type="evidence" value="ECO:0007669"/>
    <property type="project" value="UniProtKB-UniRule"/>
</dbReference>
<dbReference type="AlphaFoldDB" id="S8BY77"/>
<dbReference type="SMART" id="SM00487">
    <property type="entry name" value="DEXDc"/>
    <property type="match status" value="1"/>
</dbReference>
<dbReference type="GO" id="GO:0005524">
    <property type="term" value="F:ATP binding"/>
    <property type="evidence" value="ECO:0007669"/>
    <property type="project" value="UniProtKB-UniRule"/>
</dbReference>
<dbReference type="InterPro" id="IPR027417">
    <property type="entry name" value="P-loop_NTPase"/>
</dbReference>
<keyword evidence="5" id="KW-0347">Helicase</keyword>
<protein>
    <recommendedName>
        <fullName evidence="5">ATP-dependent RNA helicase</fullName>
        <ecNumber evidence="5">3.6.4.13</ecNumber>
    </recommendedName>
</protein>
<dbReference type="Pfam" id="PF00270">
    <property type="entry name" value="DEAD"/>
    <property type="match status" value="1"/>
</dbReference>
<keyword evidence="3 5" id="KW-0067">ATP-binding</keyword>
<comment type="caution">
    <text evidence="8">The sequence shown here is derived from an EMBL/GenBank/DDBJ whole genome shotgun (WGS) entry which is preliminary data.</text>
</comment>
<dbReference type="PANTHER" id="PTHR24031">
    <property type="entry name" value="RNA HELICASE"/>
    <property type="match status" value="1"/>
</dbReference>
<feature type="non-terminal residue" evidence="8">
    <location>
        <position position="1"/>
    </location>
</feature>
<dbReference type="SMART" id="SM00490">
    <property type="entry name" value="HELICc"/>
    <property type="match status" value="1"/>
</dbReference>
<dbReference type="OrthoDB" id="193716at2759"/>
<dbReference type="EMBL" id="AUSU01010615">
    <property type="protein sequence ID" value="EPS57131.1"/>
    <property type="molecule type" value="Genomic_DNA"/>
</dbReference>
<dbReference type="InterPro" id="IPR014001">
    <property type="entry name" value="Helicase_ATP-bd"/>
</dbReference>
<dbReference type="InterPro" id="IPR011545">
    <property type="entry name" value="DEAD/DEAH_box_helicase_dom"/>
</dbReference>
<dbReference type="Gene3D" id="3.40.50.300">
    <property type="entry name" value="P-loop containing nucleotide triphosphate hydrolases"/>
    <property type="match status" value="2"/>
</dbReference>
<keyword evidence="9" id="KW-1185">Reference proteome</keyword>
<dbReference type="EC" id="3.6.4.13" evidence="5"/>
<feature type="domain" description="Helicase ATP-binding" evidence="6">
    <location>
        <begin position="1"/>
        <end position="162"/>
    </location>
</feature>
<comment type="domain">
    <text evidence="5">The Q motif is unique to and characteristic of the DEAD box family of RNA helicases and controls ATP binding and hydrolysis.</text>
</comment>
<keyword evidence="4 5" id="KW-0694">RNA-binding</keyword>
<dbReference type="Pfam" id="PF00271">
    <property type="entry name" value="Helicase_C"/>
    <property type="match status" value="1"/>
</dbReference>
<dbReference type="PROSITE" id="PS51192">
    <property type="entry name" value="HELICASE_ATP_BIND_1"/>
    <property type="match status" value="1"/>
</dbReference>
<keyword evidence="1 5" id="KW-0547">Nucleotide-binding</keyword>
<dbReference type="GO" id="GO:0003724">
    <property type="term" value="F:RNA helicase activity"/>
    <property type="evidence" value="ECO:0007669"/>
    <property type="project" value="UniProtKB-EC"/>
</dbReference>
<evidence type="ECO:0000259" key="6">
    <source>
        <dbReference type="PROSITE" id="PS51192"/>
    </source>
</evidence>
<dbReference type="SUPFAM" id="SSF52540">
    <property type="entry name" value="P-loop containing nucleoside triphosphate hydrolases"/>
    <property type="match status" value="1"/>
</dbReference>
<dbReference type="InterPro" id="IPR001650">
    <property type="entry name" value="Helicase_C-like"/>
</dbReference>
<evidence type="ECO:0000313" key="9">
    <source>
        <dbReference type="Proteomes" id="UP000015453"/>
    </source>
</evidence>
<name>S8BY77_9LAMI</name>
<dbReference type="Proteomes" id="UP000015453">
    <property type="component" value="Unassembled WGS sequence"/>
</dbReference>
<evidence type="ECO:0000256" key="4">
    <source>
        <dbReference type="ARBA" id="ARBA00022884"/>
    </source>
</evidence>
<evidence type="ECO:0000256" key="3">
    <source>
        <dbReference type="ARBA" id="ARBA00022840"/>
    </source>
</evidence>
<accession>S8BY77</accession>
<evidence type="ECO:0000259" key="7">
    <source>
        <dbReference type="PROSITE" id="PS51194"/>
    </source>
</evidence>
<evidence type="ECO:0000256" key="5">
    <source>
        <dbReference type="RuleBase" id="RU365068"/>
    </source>
</evidence>
<sequence length="330" mass="37552">LPAIETVLNASKSSDDANQRIPPIYVLILCPTRELASQLSAEANVLLKHHNGIGLQTLIGGTRFKVDQRRLESDDPCQMIIATPGRLLDHIENKSRVSLRLMGLQMLILDEADQLLNLGFRKDIEKIVDCLPRKRQSLLFSATIPKEVRRVSQLVLKRDHAYVDTVGLGCLETNPVVKQHYVVAPHEEHFEIVYSIIKKHMFEMPDYKVIVFCATAMMTSLLFSVLHETGLNVRELHTRKQPLYRARISAEFRDSKRLVLITSDVSTRGISYPDVSLLIQVGIPYDRGQYVHRIGRTGRQGKTGEAVLVVAPWEQRYFVEELRDLPLEKL</sequence>
<comment type="similarity">
    <text evidence="5">Belongs to the DEAD box helicase family.</text>
</comment>